<name>A0A6P3BNP6_9BURK</name>
<proteinExistence type="predicted"/>
<dbReference type="AlphaFoldDB" id="A0A6P3BNP6"/>
<evidence type="ECO:0000313" key="2">
    <source>
        <dbReference type="Proteomes" id="UP000494109"/>
    </source>
</evidence>
<organism evidence="1 2">
    <name type="scientific">Burkholderia contaminans</name>
    <dbReference type="NCBI Taxonomy" id="488447"/>
    <lineage>
        <taxon>Bacteria</taxon>
        <taxon>Pseudomonadati</taxon>
        <taxon>Pseudomonadota</taxon>
        <taxon>Betaproteobacteria</taxon>
        <taxon>Burkholderiales</taxon>
        <taxon>Burkholderiaceae</taxon>
        <taxon>Burkholderia</taxon>
        <taxon>Burkholderia cepacia complex</taxon>
    </lineage>
</organism>
<accession>A0A6P3BNP6</accession>
<sequence length="75" mass="8826">MHFVNILVKFFWREGADATTDARRMDDLRTDHTTPHRIHRLRATQMTVSPATRLKRKIGNSIRQIDLSRPLTNGW</sequence>
<gene>
    <name evidence="1" type="ORF">BCO71033_05965</name>
</gene>
<reference evidence="1 2" key="1">
    <citation type="submission" date="2019-09" db="EMBL/GenBank/DDBJ databases">
        <authorList>
            <person name="Depoorter E."/>
        </authorList>
    </citation>
    <scope>NUCLEOTIDE SEQUENCE [LARGE SCALE GENOMIC DNA]</scope>
    <source>
        <strain evidence="1">R-71033</strain>
    </source>
</reference>
<protein>
    <submittedName>
        <fullName evidence="1">Uncharacterized protein</fullName>
    </submittedName>
</protein>
<dbReference type="Proteomes" id="UP000494109">
    <property type="component" value="Unassembled WGS sequence"/>
</dbReference>
<dbReference type="EMBL" id="CABVQS010000032">
    <property type="protein sequence ID" value="VWD56569.1"/>
    <property type="molecule type" value="Genomic_DNA"/>
</dbReference>
<evidence type="ECO:0000313" key="1">
    <source>
        <dbReference type="EMBL" id="VWD56569.1"/>
    </source>
</evidence>